<organism evidence="1 2">
    <name type="scientific">Eretmocerus hayati</name>
    <dbReference type="NCBI Taxonomy" id="131215"/>
    <lineage>
        <taxon>Eukaryota</taxon>
        <taxon>Metazoa</taxon>
        <taxon>Ecdysozoa</taxon>
        <taxon>Arthropoda</taxon>
        <taxon>Hexapoda</taxon>
        <taxon>Insecta</taxon>
        <taxon>Pterygota</taxon>
        <taxon>Neoptera</taxon>
        <taxon>Endopterygota</taxon>
        <taxon>Hymenoptera</taxon>
        <taxon>Apocrita</taxon>
        <taxon>Proctotrupomorpha</taxon>
        <taxon>Chalcidoidea</taxon>
        <taxon>Aphelinidae</taxon>
        <taxon>Aphelininae</taxon>
        <taxon>Eretmocerus</taxon>
    </lineage>
</organism>
<dbReference type="EMBL" id="CM056744">
    <property type="protein sequence ID" value="KAJ8665512.1"/>
    <property type="molecule type" value="Genomic_DNA"/>
</dbReference>
<sequence>MVQCMKDIIKADRTGNWPLYVQTFKEIQPLFLLMDRTNYARWGSVYLSYVINLEGRYPEVHAEFMEGNSTVKLTNNPLRSIPPDQALEVTINEAKKGQGSGIMGST</sequence>
<name>A0ACC2N3A3_9HYME</name>
<comment type="caution">
    <text evidence="1">The sequence shown here is derived from an EMBL/GenBank/DDBJ whole genome shotgun (WGS) entry which is preliminary data.</text>
</comment>
<protein>
    <submittedName>
        <fullName evidence="1">Uncharacterized protein</fullName>
    </submittedName>
</protein>
<reference evidence="1" key="1">
    <citation type="submission" date="2023-04" db="EMBL/GenBank/DDBJ databases">
        <title>A chromosome-level genome assembly of the parasitoid wasp Eretmocerus hayati.</title>
        <authorList>
            <person name="Zhong Y."/>
            <person name="Liu S."/>
            <person name="Liu Y."/>
        </authorList>
    </citation>
    <scope>NUCLEOTIDE SEQUENCE</scope>
    <source>
        <strain evidence="1">ZJU_SS_LIU_2023</strain>
    </source>
</reference>
<proteinExistence type="predicted"/>
<gene>
    <name evidence="1" type="ORF">QAD02_007174</name>
</gene>
<dbReference type="Proteomes" id="UP001239111">
    <property type="component" value="Chromosome 4"/>
</dbReference>
<evidence type="ECO:0000313" key="2">
    <source>
        <dbReference type="Proteomes" id="UP001239111"/>
    </source>
</evidence>
<evidence type="ECO:0000313" key="1">
    <source>
        <dbReference type="EMBL" id="KAJ8665512.1"/>
    </source>
</evidence>
<keyword evidence="2" id="KW-1185">Reference proteome</keyword>
<accession>A0ACC2N3A3</accession>